<accession>A0ACC0HQM3</accession>
<reference evidence="1 2" key="1">
    <citation type="journal article" date="2022" name="Plant J.">
        <title>Chromosome-level genome of Camellia lanceoleosa provides a valuable resource for understanding genome evolution and self-incompatibility.</title>
        <authorList>
            <person name="Gong W."/>
            <person name="Xiao S."/>
            <person name="Wang L."/>
            <person name="Liao Z."/>
            <person name="Chang Y."/>
            <person name="Mo W."/>
            <person name="Hu G."/>
            <person name="Li W."/>
            <person name="Zhao G."/>
            <person name="Zhu H."/>
            <person name="Hu X."/>
            <person name="Ji K."/>
            <person name="Xiang X."/>
            <person name="Song Q."/>
            <person name="Yuan D."/>
            <person name="Jin S."/>
            <person name="Zhang L."/>
        </authorList>
    </citation>
    <scope>NUCLEOTIDE SEQUENCE [LARGE SCALE GENOMIC DNA]</scope>
    <source>
        <strain evidence="1">SQ_2022a</strain>
    </source>
</reference>
<proteinExistence type="predicted"/>
<keyword evidence="1" id="KW-0418">Kinase</keyword>
<evidence type="ECO:0000313" key="1">
    <source>
        <dbReference type="EMBL" id="KAI8015013.1"/>
    </source>
</evidence>
<keyword evidence="1" id="KW-0829">Tyrosine-protein kinase</keyword>
<dbReference type="EMBL" id="CM045761">
    <property type="protein sequence ID" value="KAI8015013.1"/>
    <property type="molecule type" value="Genomic_DNA"/>
</dbReference>
<keyword evidence="1" id="KW-0675">Receptor</keyword>
<gene>
    <name evidence="1" type="ORF">LOK49_LG05G03207</name>
</gene>
<comment type="caution">
    <text evidence="1">The sequence shown here is derived from an EMBL/GenBank/DDBJ whole genome shotgun (WGS) entry which is preliminary data.</text>
</comment>
<keyword evidence="1" id="KW-0808">Transferase</keyword>
<sequence length="142" mass="15970">MKNSLKGNPLSDWDVSEPKPFCNYAGIRCNEQGYAMKIDISKSSLFGRFPEHVCSYLPELRVLRLGYNNIHGNFPQSITNYSLLRELNMSSAYLTGTLPDFSSIVALRSLNLSYNLFSGDFPVSVTNLTILKALNFNENEGF</sequence>
<keyword evidence="2" id="KW-1185">Reference proteome</keyword>
<name>A0ACC0HQM3_9ERIC</name>
<dbReference type="Proteomes" id="UP001060215">
    <property type="component" value="Chromosome 4"/>
</dbReference>
<organism evidence="1 2">
    <name type="scientific">Camellia lanceoleosa</name>
    <dbReference type="NCBI Taxonomy" id="1840588"/>
    <lineage>
        <taxon>Eukaryota</taxon>
        <taxon>Viridiplantae</taxon>
        <taxon>Streptophyta</taxon>
        <taxon>Embryophyta</taxon>
        <taxon>Tracheophyta</taxon>
        <taxon>Spermatophyta</taxon>
        <taxon>Magnoliopsida</taxon>
        <taxon>eudicotyledons</taxon>
        <taxon>Gunneridae</taxon>
        <taxon>Pentapetalae</taxon>
        <taxon>asterids</taxon>
        <taxon>Ericales</taxon>
        <taxon>Theaceae</taxon>
        <taxon>Camellia</taxon>
    </lineage>
</organism>
<evidence type="ECO:0000313" key="2">
    <source>
        <dbReference type="Proteomes" id="UP001060215"/>
    </source>
</evidence>
<protein>
    <submittedName>
        <fullName evidence="1">Receptor protein-tyrosine kinase CEPR1</fullName>
    </submittedName>
</protein>